<comment type="caution">
    <text evidence="2">The sequence shown here is derived from an EMBL/GenBank/DDBJ whole genome shotgun (WGS) entry which is preliminary data.</text>
</comment>
<accession>A0A9Q1F6D1</accession>
<dbReference type="InterPro" id="IPR024096">
    <property type="entry name" value="NO_sig/Golgi_transp_ligand-bd"/>
</dbReference>
<dbReference type="AlphaFoldDB" id="A0A9Q1F6D1"/>
<dbReference type="EMBL" id="JAINUF010000008">
    <property type="protein sequence ID" value="KAJ8351943.1"/>
    <property type="molecule type" value="Genomic_DNA"/>
</dbReference>
<keyword evidence="3" id="KW-1185">Reference proteome</keyword>
<dbReference type="SUPFAM" id="SSF111126">
    <property type="entry name" value="Ligand-binding domain in the NO signalling and Golgi transport"/>
    <property type="match status" value="1"/>
</dbReference>
<protein>
    <recommendedName>
        <fullName evidence="1">Heme NO-binding domain-containing protein</fullName>
    </recommendedName>
</protein>
<dbReference type="GO" id="GO:0020037">
    <property type="term" value="F:heme binding"/>
    <property type="evidence" value="ECO:0007669"/>
    <property type="project" value="InterPro"/>
</dbReference>
<name>A0A9Q1F6D1_SYNKA</name>
<proteinExistence type="predicted"/>
<organism evidence="2 3">
    <name type="scientific">Synaphobranchus kaupii</name>
    <name type="common">Kaup's arrowtooth eel</name>
    <dbReference type="NCBI Taxonomy" id="118154"/>
    <lineage>
        <taxon>Eukaryota</taxon>
        <taxon>Metazoa</taxon>
        <taxon>Chordata</taxon>
        <taxon>Craniata</taxon>
        <taxon>Vertebrata</taxon>
        <taxon>Euteleostomi</taxon>
        <taxon>Actinopterygii</taxon>
        <taxon>Neopterygii</taxon>
        <taxon>Teleostei</taxon>
        <taxon>Anguilliformes</taxon>
        <taxon>Synaphobranchidae</taxon>
        <taxon>Synaphobranchus</taxon>
    </lineage>
</organism>
<dbReference type="PANTHER" id="PTHR45655:SF17">
    <property type="entry name" value="GUANYLATE CYCLASE SOLUBLE SUBUNIT BETA-2"/>
    <property type="match status" value="1"/>
</dbReference>
<dbReference type="GO" id="GO:0004383">
    <property type="term" value="F:guanylate cyclase activity"/>
    <property type="evidence" value="ECO:0007669"/>
    <property type="project" value="TreeGrafter"/>
</dbReference>
<dbReference type="Gene3D" id="3.90.1520.10">
    <property type="entry name" value="H-NOX domain"/>
    <property type="match status" value="1"/>
</dbReference>
<evidence type="ECO:0000259" key="1">
    <source>
        <dbReference type="Pfam" id="PF07700"/>
    </source>
</evidence>
<dbReference type="InterPro" id="IPR038158">
    <property type="entry name" value="H-NOX_domain_sf"/>
</dbReference>
<dbReference type="GO" id="GO:0019934">
    <property type="term" value="P:cGMP-mediated signaling"/>
    <property type="evidence" value="ECO:0007669"/>
    <property type="project" value="TreeGrafter"/>
</dbReference>
<dbReference type="GO" id="GO:0008074">
    <property type="term" value="C:guanylate cyclase complex, soluble"/>
    <property type="evidence" value="ECO:0007669"/>
    <property type="project" value="TreeGrafter"/>
</dbReference>
<dbReference type="OrthoDB" id="6127067at2759"/>
<dbReference type="InterPro" id="IPR011644">
    <property type="entry name" value="Heme_NO-bd"/>
</dbReference>
<gene>
    <name evidence="2" type="ORF">SKAU_G00234190</name>
</gene>
<evidence type="ECO:0000313" key="3">
    <source>
        <dbReference type="Proteomes" id="UP001152622"/>
    </source>
</evidence>
<dbReference type="Pfam" id="PF07700">
    <property type="entry name" value="HNOB"/>
    <property type="match status" value="1"/>
</dbReference>
<reference evidence="2" key="1">
    <citation type="journal article" date="2023" name="Science">
        <title>Genome structures resolve the early diversification of teleost fishes.</title>
        <authorList>
            <person name="Parey E."/>
            <person name="Louis A."/>
            <person name="Montfort J."/>
            <person name="Bouchez O."/>
            <person name="Roques C."/>
            <person name="Iampietro C."/>
            <person name="Lluch J."/>
            <person name="Castinel A."/>
            <person name="Donnadieu C."/>
            <person name="Desvignes T."/>
            <person name="Floi Bucao C."/>
            <person name="Jouanno E."/>
            <person name="Wen M."/>
            <person name="Mejri S."/>
            <person name="Dirks R."/>
            <person name="Jansen H."/>
            <person name="Henkel C."/>
            <person name="Chen W.J."/>
            <person name="Zahm M."/>
            <person name="Cabau C."/>
            <person name="Klopp C."/>
            <person name="Thompson A.W."/>
            <person name="Robinson-Rechavi M."/>
            <person name="Braasch I."/>
            <person name="Lecointre G."/>
            <person name="Bobe J."/>
            <person name="Postlethwait J.H."/>
            <person name="Berthelot C."/>
            <person name="Roest Crollius H."/>
            <person name="Guiguen Y."/>
        </authorList>
    </citation>
    <scope>NUCLEOTIDE SEQUENCE</scope>
    <source>
        <strain evidence="2">WJC10195</strain>
    </source>
</reference>
<dbReference type="Proteomes" id="UP001152622">
    <property type="component" value="Chromosome 8"/>
</dbReference>
<dbReference type="GO" id="GO:0070482">
    <property type="term" value="P:response to oxygen levels"/>
    <property type="evidence" value="ECO:0007669"/>
    <property type="project" value="TreeGrafter"/>
</dbReference>
<dbReference type="PANTHER" id="PTHR45655">
    <property type="entry name" value="GUANYLATE CYCLASE SOLUBLE SUBUNIT BETA-2"/>
    <property type="match status" value="1"/>
</dbReference>
<evidence type="ECO:0000313" key="2">
    <source>
        <dbReference type="EMBL" id="KAJ8351943.1"/>
    </source>
</evidence>
<sequence length="145" mass="16856">MTYEVYDDVITLRLVQEACKMLDVSSEVVLKLFGEYFFSFCKMSGYDTMLRTLGGNLVEFIENLDALHSYLALSYQEMNAPSFRVEWTREGEMLLHYYSDRRGLCYIVPVPGQDDPVCHNCNNRSRLPQSPFPQLRYPALELPFS</sequence>
<feature type="domain" description="Heme NO-binding" evidence="1">
    <location>
        <begin position="2"/>
        <end position="108"/>
    </location>
</feature>